<dbReference type="AlphaFoldDB" id="A0A9P0EVS9"/>
<dbReference type="PANTHER" id="PTHR13077:SF7">
    <property type="entry name" value="SELENOPROTEIN M"/>
    <property type="match status" value="1"/>
</dbReference>
<keyword evidence="3" id="KW-0712">Selenocysteine</keyword>
<dbReference type="InterPro" id="IPR014912">
    <property type="entry name" value="Sep15_SelM_dom"/>
</dbReference>
<dbReference type="Pfam" id="PF08806">
    <property type="entry name" value="Sep15_SelM"/>
    <property type="match status" value="1"/>
</dbReference>
<dbReference type="InterPro" id="IPR038219">
    <property type="entry name" value="Sep15/SelM_sf"/>
</dbReference>
<proteinExistence type="inferred from homology"/>
<gene>
    <name evidence="7" type="ORF">BEMITA_LOCUS540</name>
</gene>
<feature type="chain" id="PRO_5040144425" description="Selenoprotein M" evidence="5">
    <location>
        <begin position="16"/>
        <end position="131"/>
    </location>
</feature>
<protein>
    <recommendedName>
        <fullName evidence="4">Selenoprotein M</fullName>
    </recommendedName>
</protein>
<dbReference type="InterPro" id="IPR039992">
    <property type="entry name" value="Sep15_SelM"/>
</dbReference>
<dbReference type="KEGG" id="btab:109039269"/>
<dbReference type="GO" id="GO:0016491">
    <property type="term" value="F:oxidoreductase activity"/>
    <property type="evidence" value="ECO:0007669"/>
    <property type="project" value="TreeGrafter"/>
</dbReference>
<evidence type="ECO:0000256" key="1">
    <source>
        <dbReference type="ARBA" id="ARBA00005742"/>
    </source>
</evidence>
<keyword evidence="8" id="KW-1185">Reference proteome</keyword>
<dbReference type="OrthoDB" id="25165at2759"/>
<feature type="signal peptide" evidence="5">
    <location>
        <begin position="1"/>
        <end position="15"/>
    </location>
</feature>
<dbReference type="GO" id="GO:0005788">
    <property type="term" value="C:endoplasmic reticulum lumen"/>
    <property type="evidence" value="ECO:0007669"/>
    <property type="project" value="TreeGrafter"/>
</dbReference>
<name>A0A9P0EVS9_BEMTA</name>
<evidence type="ECO:0000256" key="2">
    <source>
        <dbReference type="ARBA" id="ARBA00022729"/>
    </source>
</evidence>
<dbReference type="InterPro" id="IPR036249">
    <property type="entry name" value="Thioredoxin-like_sf"/>
</dbReference>
<evidence type="ECO:0000256" key="3">
    <source>
        <dbReference type="ARBA" id="ARBA00022933"/>
    </source>
</evidence>
<evidence type="ECO:0000256" key="5">
    <source>
        <dbReference type="SAM" id="SignalP"/>
    </source>
</evidence>
<evidence type="ECO:0000313" key="8">
    <source>
        <dbReference type="Proteomes" id="UP001152759"/>
    </source>
</evidence>
<feature type="domain" description="Selenoprotein F/M" evidence="6">
    <location>
        <begin position="38"/>
        <end position="107"/>
    </location>
</feature>
<evidence type="ECO:0000256" key="4">
    <source>
        <dbReference type="ARBA" id="ARBA00040773"/>
    </source>
</evidence>
<sequence length="131" mass="15146">MPSILLFCFLTFVLAVKSSDIPVSEEHQALRAQVHRAEIQSCRGCALNRLPEVKAFIYEDVGKYNNIEFKPIPGANPDLVLFTKNNQELDRIDLSRKSRRECNDLLLHWGFSLKRHQNLHPDENEAFKVEL</sequence>
<evidence type="ECO:0000259" key="6">
    <source>
        <dbReference type="Pfam" id="PF08806"/>
    </source>
</evidence>
<accession>A0A9P0EVS9</accession>
<comment type="similarity">
    <text evidence="1">Belongs to the selenoprotein M/F family.</text>
</comment>
<dbReference type="SUPFAM" id="SSF52833">
    <property type="entry name" value="Thioredoxin-like"/>
    <property type="match status" value="1"/>
</dbReference>
<dbReference type="PANTHER" id="PTHR13077">
    <property type="entry name" value="SELENOPROTEIN F"/>
    <property type="match status" value="1"/>
</dbReference>
<dbReference type="EMBL" id="OU963862">
    <property type="protein sequence ID" value="CAH0380829.1"/>
    <property type="molecule type" value="Genomic_DNA"/>
</dbReference>
<organism evidence="7 8">
    <name type="scientific">Bemisia tabaci</name>
    <name type="common">Sweetpotato whitefly</name>
    <name type="synonym">Aleurodes tabaci</name>
    <dbReference type="NCBI Taxonomy" id="7038"/>
    <lineage>
        <taxon>Eukaryota</taxon>
        <taxon>Metazoa</taxon>
        <taxon>Ecdysozoa</taxon>
        <taxon>Arthropoda</taxon>
        <taxon>Hexapoda</taxon>
        <taxon>Insecta</taxon>
        <taxon>Pterygota</taxon>
        <taxon>Neoptera</taxon>
        <taxon>Paraneoptera</taxon>
        <taxon>Hemiptera</taxon>
        <taxon>Sternorrhyncha</taxon>
        <taxon>Aleyrodoidea</taxon>
        <taxon>Aleyrodidae</taxon>
        <taxon>Aleyrodinae</taxon>
        <taxon>Bemisia</taxon>
    </lineage>
</organism>
<evidence type="ECO:0000313" key="7">
    <source>
        <dbReference type="EMBL" id="CAH0380829.1"/>
    </source>
</evidence>
<keyword evidence="2 5" id="KW-0732">Signal</keyword>
<dbReference type="Gene3D" id="3.40.30.50">
    <property type="entry name" value="Sep15/SelM thioredoxin-like domain, active-site redox motif"/>
    <property type="match status" value="1"/>
</dbReference>
<dbReference type="Proteomes" id="UP001152759">
    <property type="component" value="Chromosome 1"/>
</dbReference>
<reference evidence="7" key="1">
    <citation type="submission" date="2021-12" db="EMBL/GenBank/DDBJ databases">
        <authorList>
            <person name="King R."/>
        </authorList>
    </citation>
    <scope>NUCLEOTIDE SEQUENCE</scope>
</reference>